<dbReference type="Proteomes" id="UP000075880">
    <property type="component" value="Unassembled WGS sequence"/>
</dbReference>
<protein>
    <submittedName>
        <fullName evidence="1">Uncharacterized protein</fullName>
    </submittedName>
</protein>
<name>A0AAG5DQV0_ANOAO</name>
<dbReference type="AlphaFoldDB" id="A0AAG5DQV0"/>
<organism evidence="1 2">
    <name type="scientific">Anopheles atroparvus</name>
    <name type="common">European mosquito</name>
    <dbReference type="NCBI Taxonomy" id="41427"/>
    <lineage>
        <taxon>Eukaryota</taxon>
        <taxon>Metazoa</taxon>
        <taxon>Ecdysozoa</taxon>
        <taxon>Arthropoda</taxon>
        <taxon>Hexapoda</taxon>
        <taxon>Insecta</taxon>
        <taxon>Pterygota</taxon>
        <taxon>Neoptera</taxon>
        <taxon>Endopterygota</taxon>
        <taxon>Diptera</taxon>
        <taxon>Nematocera</taxon>
        <taxon>Culicoidea</taxon>
        <taxon>Culicidae</taxon>
        <taxon>Anophelinae</taxon>
        <taxon>Anopheles</taxon>
    </lineage>
</organism>
<reference evidence="1" key="1">
    <citation type="submission" date="2024-04" db="UniProtKB">
        <authorList>
            <consortium name="EnsemblMetazoa"/>
        </authorList>
    </citation>
    <scope>IDENTIFICATION</scope>
    <source>
        <strain evidence="1">EBRO</strain>
    </source>
</reference>
<keyword evidence="2" id="KW-1185">Reference proteome</keyword>
<accession>A0AAG5DQV0</accession>
<sequence length="58" mass="6464">MNHPPNLRKSGNTTRVSMSYRNFYLTGRLTMLYVGRAAIQGTPIEDGKIFNSTSILSS</sequence>
<evidence type="ECO:0000313" key="2">
    <source>
        <dbReference type="Proteomes" id="UP000075880"/>
    </source>
</evidence>
<proteinExistence type="predicted"/>
<dbReference type="EnsemblMetazoa" id="ENSAATROPT014679">
    <property type="protein sequence ID" value="ENSAATROPP013370"/>
    <property type="gene ID" value="ENSAATROPG011908"/>
</dbReference>
<evidence type="ECO:0000313" key="1">
    <source>
        <dbReference type="EnsemblMetazoa" id="ENSAATROPP013370"/>
    </source>
</evidence>